<keyword evidence="1" id="KW-1133">Transmembrane helix</keyword>
<sequence>MSQSQLSNAQFSNAQFSNAQVAHLPIAAGQVGRLSQALMAMVLGLFVVGVVGFSHIDVVHNAAHDVRHSNAFPCH</sequence>
<gene>
    <name evidence="2" type="ORF">AB8Z38_05625</name>
</gene>
<dbReference type="Pfam" id="PF09489">
    <property type="entry name" value="CbtB"/>
    <property type="match status" value="1"/>
</dbReference>
<proteinExistence type="predicted"/>
<keyword evidence="1" id="KW-0812">Transmembrane</keyword>
<dbReference type="EMBL" id="CP165734">
    <property type="protein sequence ID" value="XDV58945.1"/>
    <property type="molecule type" value="Genomic_DNA"/>
</dbReference>
<name>A0AB39XP15_9BRAD</name>
<feature type="transmembrane region" description="Helical" evidence="1">
    <location>
        <begin position="37"/>
        <end position="56"/>
    </location>
</feature>
<accession>A0AB39XP15</accession>
<evidence type="ECO:0000256" key="1">
    <source>
        <dbReference type="SAM" id="Phobius"/>
    </source>
</evidence>
<evidence type="ECO:0000313" key="2">
    <source>
        <dbReference type="EMBL" id="XDV58945.1"/>
    </source>
</evidence>
<keyword evidence="1" id="KW-0472">Membrane</keyword>
<dbReference type="NCBIfam" id="TIGR02459">
    <property type="entry name" value="CbtB"/>
    <property type="match status" value="1"/>
</dbReference>
<dbReference type="RefSeq" id="WP_369723478.1">
    <property type="nucleotide sequence ID" value="NZ_CP165734.1"/>
</dbReference>
<dbReference type="InterPro" id="IPR012667">
    <property type="entry name" value="CbtB_put"/>
</dbReference>
<dbReference type="AlphaFoldDB" id="A0AB39XP15"/>
<protein>
    <submittedName>
        <fullName evidence="2">CbtB domain-containing protein</fullName>
    </submittedName>
</protein>
<organism evidence="2">
    <name type="scientific">Bradyrhizobium sp. LLZ17</name>
    <dbReference type="NCBI Taxonomy" id="3239388"/>
    <lineage>
        <taxon>Bacteria</taxon>
        <taxon>Pseudomonadati</taxon>
        <taxon>Pseudomonadota</taxon>
        <taxon>Alphaproteobacteria</taxon>
        <taxon>Hyphomicrobiales</taxon>
        <taxon>Nitrobacteraceae</taxon>
        <taxon>Bradyrhizobium</taxon>
    </lineage>
</organism>
<reference evidence="2" key="1">
    <citation type="submission" date="2024-08" db="EMBL/GenBank/DDBJ databases">
        <authorList>
            <person name="Chaddad Z."/>
            <person name="Lamrabet M."/>
            <person name="Bouhnik O."/>
            <person name="Alami S."/>
            <person name="Wipf D."/>
            <person name="Courty P.E."/>
            <person name="Missbah El Idrissi M."/>
        </authorList>
    </citation>
    <scope>NUCLEOTIDE SEQUENCE</scope>
    <source>
        <strain evidence="2">LLZ17</strain>
    </source>
</reference>